<gene>
    <name evidence="1" type="ORF">ENT66_03335</name>
</gene>
<protein>
    <recommendedName>
        <fullName evidence="2">AIG2 family protein</fullName>
    </recommendedName>
</protein>
<comment type="caution">
    <text evidence="1">The sequence shown here is derived from an EMBL/GenBank/DDBJ whole genome shotgun (WGS) entry which is preliminary data.</text>
</comment>
<evidence type="ECO:0008006" key="2">
    <source>
        <dbReference type="Google" id="ProtNLM"/>
    </source>
</evidence>
<reference evidence="1" key="1">
    <citation type="journal article" date="2020" name="mSystems">
        <title>Genome- and Community-Level Interaction Insights into Carbon Utilization and Element Cycling Functions of Hydrothermarchaeota in Hydrothermal Sediment.</title>
        <authorList>
            <person name="Zhou Z."/>
            <person name="Liu Y."/>
            <person name="Xu W."/>
            <person name="Pan J."/>
            <person name="Luo Z.H."/>
            <person name="Li M."/>
        </authorList>
    </citation>
    <scope>NUCLEOTIDE SEQUENCE [LARGE SCALE GENOMIC DNA]</scope>
    <source>
        <strain evidence="1">SpSt-6</strain>
    </source>
</reference>
<dbReference type="Gene3D" id="3.10.490.10">
    <property type="entry name" value="Gamma-glutamyl cyclotransferase-like"/>
    <property type="match status" value="1"/>
</dbReference>
<organism evidence="1">
    <name type="scientific">Thermodesulfobacterium geofontis</name>
    <dbReference type="NCBI Taxonomy" id="1295609"/>
    <lineage>
        <taxon>Bacteria</taxon>
        <taxon>Pseudomonadati</taxon>
        <taxon>Thermodesulfobacteriota</taxon>
        <taxon>Thermodesulfobacteria</taxon>
        <taxon>Thermodesulfobacteriales</taxon>
        <taxon>Thermodesulfobacteriaceae</taxon>
        <taxon>Thermodesulfobacterium</taxon>
    </lineage>
</organism>
<evidence type="ECO:0000313" key="1">
    <source>
        <dbReference type="EMBL" id="HGQ85402.1"/>
    </source>
</evidence>
<name>A0A7C4NTX3_9BACT</name>
<proteinExistence type="predicted"/>
<sequence length="164" mass="19219">MKHIIYTAYGSNLLKERFLVYIKGGYYQSRYHSGCLDKTEPESLGWMYVPYRLYFAKDSSSWGGGVAFLACEKEPNSEYHAIVRLWKITEEQFECLHKQEGKGWYHKILILGKKDGLTIKTFTGCWMNNINLPSEEYLDVIKKGLKETTGWTDQEIEKYLCKFI</sequence>
<dbReference type="AlphaFoldDB" id="A0A7C4NTX3"/>
<accession>A0A7C4NTX3</accession>
<dbReference type="EMBL" id="DSZN01000061">
    <property type="protein sequence ID" value="HGQ85402.1"/>
    <property type="molecule type" value="Genomic_DNA"/>
</dbReference>